<dbReference type="GO" id="GO:0000439">
    <property type="term" value="C:transcription factor TFIIH core complex"/>
    <property type="evidence" value="ECO:0007669"/>
    <property type="project" value="InterPro"/>
</dbReference>
<comment type="similarity">
    <text evidence="2 10">Belongs to the TFB2 family.</text>
</comment>
<dbReference type="PANTHER" id="PTHR13152">
    <property type="entry name" value="TFIIH, POLYPEPTIDE 4"/>
    <property type="match status" value="1"/>
</dbReference>
<keyword evidence="13" id="KW-1185">Reference proteome</keyword>
<keyword evidence="3 10" id="KW-0227">DNA damage</keyword>
<dbReference type="InterPro" id="IPR040662">
    <property type="entry name" value="Tfb2_C"/>
</dbReference>
<evidence type="ECO:0000313" key="12">
    <source>
        <dbReference type="EnsemblMetazoa" id="XP_008178353.1"/>
    </source>
</evidence>
<dbReference type="Gene3D" id="3.30.70.2610">
    <property type="match status" value="1"/>
</dbReference>
<dbReference type="FunFam" id="3.30.70.2610:FF:000001">
    <property type="entry name" value="General transcription factor IIH subunit 4"/>
    <property type="match status" value="1"/>
</dbReference>
<dbReference type="KEGG" id="api:100163930"/>
<evidence type="ECO:0000256" key="4">
    <source>
        <dbReference type="ARBA" id="ARBA00023015"/>
    </source>
</evidence>
<evidence type="ECO:0000256" key="9">
    <source>
        <dbReference type="ARBA" id="ARBA00070130"/>
    </source>
</evidence>
<proteinExistence type="inferred from homology"/>
<dbReference type="Pfam" id="PF18307">
    <property type="entry name" value="Tfb2_C"/>
    <property type="match status" value="1"/>
</dbReference>
<dbReference type="OMA" id="MSEKLMM"/>
<dbReference type="GO" id="GO:0003690">
    <property type="term" value="F:double-stranded DNA binding"/>
    <property type="evidence" value="ECO:0007669"/>
    <property type="project" value="TreeGrafter"/>
</dbReference>
<evidence type="ECO:0000256" key="5">
    <source>
        <dbReference type="ARBA" id="ARBA00023163"/>
    </source>
</evidence>
<evidence type="ECO:0000256" key="2">
    <source>
        <dbReference type="ARBA" id="ARBA00007132"/>
    </source>
</evidence>
<sequence length="470" mass="54235">MSKKTSTNKKERKNLRKDDGSTILKVLTLYEYLIKLPEAVQDRLYIHPPTCLAVFRVLPDIAQVFTLRILFIEQPVPLSALSSWVPAKYSRELEESIEVAINLHIWKLTSVSGGLKGWILNSTFKKKLKVAIMSGGRTTVPNSDETALKARDIDILDSYAYERWECILYYMVGSKHKGISSDAVRVLLNAGLMVRDTDNSPVITSTGYQFLLLDMATQVWYFMLHYMETVESRGLDLAQYLIFLFQIHLSTLGWDYITDGMPENLQTFLQHLQEFGLVYQRKLKAGRFCPTRLVIEMGRENSHTSKRMKKKERYIVVETNFRIYAMTDSDLKVALVALFTHMLYRFPNMSAGILTRDSVQTALRNGITAAQIVRFLTVHTHPQMQECGMPQTVIDQIYLWEYERNRLTYRDGVLYSDINTPNDYEAIKNYAADIGALLWCDERQRNIIVSTDGHNDVTTFWKKQPKSNPF</sequence>
<evidence type="ECO:0000256" key="7">
    <source>
        <dbReference type="ARBA" id="ARBA00023242"/>
    </source>
</evidence>
<dbReference type="PANTHER" id="PTHR13152:SF0">
    <property type="entry name" value="GENERAL TRANSCRIPTION FACTOR IIH SUBUNIT 4"/>
    <property type="match status" value="1"/>
</dbReference>
<dbReference type="GO" id="GO:0006289">
    <property type="term" value="P:nucleotide-excision repair"/>
    <property type="evidence" value="ECO:0007669"/>
    <property type="project" value="InterPro"/>
</dbReference>
<dbReference type="RefSeq" id="XP_008178353.1">
    <property type="nucleotide sequence ID" value="XM_008180131.2"/>
</dbReference>
<evidence type="ECO:0000256" key="10">
    <source>
        <dbReference type="RuleBase" id="RU364024"/>
    </source>
</evidence>
<evidence type="ECO:0000313" key="13">
    <source>
        <dbReference type="Proteomes" id="UP000007819"/>
    </source>
</evidence>
<dbReference type="OrthoDB" id="364513at2759"/>
<evidence type="ECO:0000256" key="3">
    <source>
        <dbReference type="ARBA" id="ARBA00022763"/>
    </source>
</evidence>
<dbReference type="NCBIfam" id="TIGR00625">
    <property type="entry name" value="tfb2"/>
    <property type="match status" value="1"/>
</dbReference>
<dbReference type="EnsemblMetazoa" id="XM_008180131.3">
    <property type="protein sequence ID" value="XP_008178353.1"/>
    <property type="gene ID" value="LOC100163930"/>
</dbReference>
<dbReference type="InterPro" id="IPR004598">
    <property type="entry name" value="TFIIH_p52/Tfb2"/>
</dbReference>
<comment type="function">
    <text evidence="10">Component of the general transcription and DNA repair factor IIH (TFIIH) core complex which is involved in general and transcription-coupled nucleotide excision repair (NER) of damaged DNA.</text>
</comment>
<dbReference type="GO" id="GO:0006366">
    <property type="term" value="P:transcription by RNA polymerase II"/>
    <property type="evidence" value="ECO:0007669"/>
    <property type="project" value="UniProtKB-ARBA"/>
</dbReference>
<reference evidence="12" key="2">
    <citation type="submission" date="2022-06" db="UniProtKB">
        <authorList>
            <consortium name="EnsemblMetazoa"/>
        </authorList>
    </citation>
    <scope>IDENTIFICATION</scope>
</reference>
<keyword evidence="4 10" id="KW-0805">Transcription regulation</keyword>
<dbReference type="GO" id="GO:0005675">
    <property type="term" value="C:transcription factor TFIIH holo complex"/>
    <property type="evidence" value="ECO:0007669"/>
    <property type="project" value="TreeGrafter"/>
</dbReference>
<evidence type="ECO:0000256" key="1">
    <source>
        <dbReference type="ARBA" id="ARBA00004123"/>
    </source>
</evidence>
<protein>
    <recommendedName>
        <fullName evidence="9 10">General transcription factor IIH subunit 4</fullName>
    </recommendedName>
</protein>
<evidence type="ECO:0000259" key="11">
    <source>
        <dbReference type="Pfam" id="PF18307"/>
    </source>
</evidence>
<evidence type="ECO:0000256" key="6">
    <source>
        <dbReference type="ARBA" id="ARBA00023204"/>
    </source>
</evidence>
<comment type="subcellular location">
    <subcellularLocation>
        <location evidence="1 10">Nucleus</location>
    </subcellularLocation>
</comment>
<keyword evidence="6 10" id="KW-0234">DNA repair</keyword>
<feature type="domain" description="Transcription factor Tfb2 C-terminal" evidence="11">
    <location>
        <begin position="395"/>
        <end position="462"/>
    </location>
</feature>
<reference evidence="13" key="1">
    <citation type="submission" date="2010-06" db="EMBL/GenBank/DDBJ databases">
        <authorList>
            <person name="Jiang H."/>
            <person name="Abraham K."/>
            <person name="Ali S."/>
            <person name="Alsbrooks S.L."/>
            <person name="Anim B.N."/>
            <person name="Anosike U.S."/>
            <person name="Attaway T."/>
            <person name="Bandaranaike D.P."/>
            <person name="Battles P.K."/>
            <person name="Bell S.N."/>
            <person name="Bell A.V."/>
            <person name="Beltran B."/>
            <person name="Bickham C."/>
            <person name="Bustamante Y."/>
            <person name="Caleb T."/>
            <person name="Canada A."/>
            <person name="Cardenas V."/>
            <person name="Carter K."/>
            <person name="Chacko J."/>
            <person name="Chandrabose M.N."/>
            <person name="Chavez D."/>
            <person name="Chavez A."/>
            <person name="Chen L."/>
            <person name="Chu H.-S."/>
            <person name="Claassen K.J."/>
            <person name="Cockrell R."/>
            <person name="Collins M."/>
            <person name="Cooper J.A."/>
            <person name="Cree A."/>
            <person name="Curry S.M."/>
            <person name="Da Y."/>
            <person name="Dao M.D."/>
            <person name="Das B."/>
            <person name="Davila M.-L."/>
            <person name="Davy-Carroll L."/>
            <person name="Denson S."/>
            <person name="Dinh H."/>
            <person name="Ebong V.E."/>
            <person name="Edwards J.R."/>
            <person name="Egan A."/>
            <person name="El-Daye J."/>
            <person name="Escobedo L."/>
            <person name="Fernandez S."/>
            <person name="Fernando P.R."/>
            <person name="Flagg N."/>
            <person name="Forbes L.D."/>
            <person name="Fowler R.G."/>
            <person name="Fu Q."/>
            <person name="Gabisi R.A."/>
            <person name="Ganer J."/>
            <person name="Garbino Pronczuk A."/>
            <person name="Garcia R.M."/>
            <person name="Garner T."/>
            <person name="Garrett T.E."/>
            <person name="Gonzalez D.A."/>
            <person name="Hamid H."/>
            <person name="Hawkins E.S."/>
            <person name="Hirani K."/>
            <person name="Hogues M.E."/>
            <person name="Hollins B."/>
            <person name="Hsiao C.-H."/>
            <person name="Jabil R."/>
            <person name="James M.L."/>
            <person name="Jhangiani S.N."/>
            <person name="Johnson B."/>
            <person name="Johnson Q."/>
            <person name="Joshi V."/>
            <person name="Kalu J.B."/>
            <person name="Kam C."/>
            <person name="Kashfia A."/>
            <person name="Keebler J."/>
            <person name="Kisamo H."/>
            <person name="Kovar C.L."/>
            <person name="Lago L.A."/>
            <person name="Lai C.-Y."/>
            <person name="Laidlaw J."/>
            <person name="Lara F."/>
            <person name="Le T.-K."/>
            <person name="Lee S.L."/>
            <person name="Legall F.H."/>
            <person name="Lemon S.J."/>
            <person name="Lewis L.R."/>
            <person name="Li B."/>
            <person name="Liu Y."/>
            <person name="Liu Y.-S."/>
            <person name="Lopez J."/>
            <person name="Lozado R.J."/>
            <person name="Lu J."/>
            <person name="Madu R.C."/>
            <person name="Maheshwari M."/>
            <person name="Maheshwari R."/>
            <person name="Malloy K."/>
            <person name="Martinez E."/>
            <person name="Mathew T."/>
            <person name="Mercado I.C."/>
            <person name="Mercado C."/>
            <person name="Meyer B."/>
            <person name="Montgomery K."/>
            <person name="Morgan M.B."/>
            <person name="Munidasa M."/>
            <person name="Nazareth L.V."/>
            <person name="Nelson J."/>
            <person name="Ng B.M."/>
            <person name="Nguyen N.B."/>
            <person name="Nguyen P.Q."/>
            <person name="Nguyen T."/>
            <person name="Obregon M."/>
            <person name="Okwuonu G.O."/>
            <person name="Onwere C.G."/>
            <person name="Orozco G."/>
            <person name="Parra A."/>
            <person name="Patel S."/>
            <person name="Patil S."/>
            <person name="Perez A."/>
            <person name="Perez Y."/>
            <person name="Pham C."/>
            <person name="Primus E.L."/>
            <person name="Pu L.-L."/>
            <person name="Puazo M."/>
            <person name="Qin X."/>
            <person name="Quiroz J.B."/>
            <person name="Reese J."/>
            <person name="Richards S."/>
            <person name="Rives C.M."/>
            <person name="Robberts R."/>
            <person name="Ruiz S.J."/>
            <person name="Ruiz M.J."/>
            <person name="Santibanez J."/>
            <person name="Schneider B.W."/>
            <person name="Sisson I."/>
            <person name="Smith M."/>
            <person name="Sodergren E."/>
            <person name="Song X.-Z."/>
            <person name="Song B.B."/>
            <person name="Summersgill H."/>
            <person name="Thelus R."/>
            <person name="Thornton R.D."/>
            <person name="Trejos Z.Y."/>
            <person name="Usmani K."/>
            <person name="Vattathil S."/>
            <person name="Villasana D."/>
            <person name="Walker D.L."/>
            <person name="Wang S."/>
            <person name="Wang K."/>
            <person name="White C.S."/>
            <person name="Williams A.C."/>
            <person name="Williamson J."/>
            <person name="Wilson K."/>
            <person name="Woghiren I.O."/>
            <person name="Woodworth J.R."/>
            <person name="Worley K.C."/>
            <person name="Wright R.A."/>
            <person name="Wu W."/>
            <person name="Young L."/>
            <person name="Zhang L."/>
            <person name="Zhang J."/>
            <person name="Zhu Y."/>
            <person name="Muzny D.M."/>
            <person name="Weinstock G."/>
            <person name="Gibbs R.A."/>
        </authorList>
    </citation>
    <scope>NUCLEOTIDE SEQUENCE [LARGE SCALE GENOMIC DNA]</scope>
    <source>
        <strain evidence="13">LSR1</strain>
    </source>
</reference>
<evidence type="ECO:0000256" key="8">
    <source>
        <dbReference type="ARBA" id="ARBA00064576"/>
    </source>
</evidence>
<keyword evidence="7 10" id="KW-0539">Nucleus</keyword>
<keyword evidence="5 10" id="KW-0804">Transcription</keyword>
<organism evidence="12 13">
    <name type="scientific">Acyrthosiphon pisum</name>
    <name type="common">Pea aphid</name>
    <dbReference type="NCBI Taxonomy" id="7029"/>
    <lineage>
        <taxon>Eukaryota</taxon>
        <taxon>Metazoa</taxon>
        <taxon>Ecdysozoa</taxon>
        <taxon>Arthropoda</taxon>
        <taxon>Hexapoda</taxon>
        <taxon>Insecta</taxon>
        <taxon>Pterygota</taxon>
        <taxon>Neoptera</taxon>
        <taxon>Paraneoptera</taxon>
        <taxon>Hemiptera</taxon>
        <taxon>Sternorrhyncha</taxon>
        <taxon>Aphidomorpha</taxon>
        <taxon>Aphidoidea</taxon>
        <taxon>Aphididae</taxon>
        <taxon>Macrosiphini</taxon>
        <taxon>Acyrthosiphon</taxon>
    </lineage>
</organism>
<name>A0A8R2B3D1_ACYPI</name>
<dbReference type="GO" id="GO:0001671">
    <property type="term" value="F:ATPase activator activity"/>
    <property type="evidence" value="ECO:0007669"/>
    <property type="project" value="InterPro"/>
</dbReference>
<comment type="subunit">
    <text evidence="8">Component of the 7-subunit TFIIH core complex composed of XPB/ERCC3, XPD/ERCC2, GTF2H1, GTF2H2, GTF2H3, GTF2H4 and GTF2H5, which is active in NER. The core complex associates with the 3-subunit CDK-activating kinase (CAK) module composed of CCNH/cyclin H, CDK7 and MNAT1 to form the 10-subunit holoenzyme (holo-TFIIH) active in transcription. Part of TBP-based Pol II pre-initiation complex (PIC), in which Pol II core assembles with general transcription factors and other specific initiation factors including GTF2E1, GTF2E2, GTF2F1, GTF2F2, TCEA1, ERCC2, ERCC3, GTF2H2, GTF2H3, GTF2H4, GTF2H5, GTF2A1, GTF2A2, GTF2B and TBP; this large multi-subunit PIC complex mediates DNA unwinding and targets Pol II core to the transcription start site where the first phosphodiester bond forms.</text>
</comment>
<dbReference type="Proteomes" id="UP000007819">
    <property type="component" value="Chromosome X"/>
</dbReference>
<accession>A0A8R2B3D1</accession>
<dbReference type="GeneID" id="100163930"/>
<dbReference type="Pfam" id="PF03849">
    <property type="entry name" value="Tfb2"/>
    <property type="match status" value="1"/>
</dbReference>
<dbReference type="AlphaFoldDB" id="A0A8R2B3D1"/>